<dbReference type="Gene3D" id="3.60.10.10">
    <property type="entry name" value="Endonuclease/exonuclease/phosphatase"/>
    <property type="match status" value="1"/>
</dbReference>
<proteinExistence type="predicted"/>
<dbReference type="InterPro" id="IPR036691">
    <property type="entry name" value="Endo/exonu/phosph_ase_sf"/>
</dbReference>
<accession>A0A9J5X2P7</accession>
<organism evidence="1 2">
    <name type="scientific">Solanum commersonii</name>
    <name type="common">Commerson's wild potato</name>
    <name type="synonym">Commerson's nightshade</name>
    <dbReference type="NCBI Taxonomy" id="4109"/>
    <lineage>
        <taxon>Eukaryota</taxon>
        <taxon>Viridiplantae</taxon>
        <taxon>Streptophyta</taxon>
        <taxon>Embryophyta</taxon>
        <taxon>Tracheophyta</taxon>
        <taxon>Spermatophyta</taxon>
        <taxon>Magnoliopsida</taxon>
        <taxon>eudicotyledons</taxon>
        <taxon>Gunneridae</taxon>
        <taxon>Pentapetalae</taxon>
        <taxon>asterids</taxon>
        <taxon>lamiids</taxon>
        <taxon>Solanales</taxon>
        <taxon>Solanaceae</taxon>
        <taxon>Solanoideae</taxon>
        <taxon>Solaneae</taxon>
        <taxon>Solanum</taxon>
    </lineage>
</organism>
<dbReference type="SUPFAM" id="SSF56219">
    <property type="entry name" value="DNase I-like"/>
    <property type="match status" value="1"/>
</dbReference>
<dbReference type="Proteomes" id="UP000824120">
    <property type="component" value="Chromosome 10"/>
</dbReference>
<dbReference type="EMBL" id="JACXVP010000010">
    <property type="protein sequence ID" value="KAG5582226.1"/>
    <property type="molecule type" value="Genomic_DNA"/>
</dbReference>
<name>A0A9J5X2P7_SOLCO</name>
<dbReference type="OrthoDB" id="1881450at2759"/>
<dbReference type="PANTHER" id="PTHR33710">
    <property type="entry name" value="BNAC02G09200D PROTEIN"/>
    <property type="match status" value="1"/>
</dbReference>
<evidence type="ECO:0000313" key="2">
    <source>
        <dbReference type="Proteomes" id="UP000824120"/>
    </source>
</evidence>
<gene>
    <name evidence="1" type="ORF">H5410_052853</name>
</gene>
<evidence type="ECO:0000313" key="1">
    <source>
        <dbReference type="EMBL" id="KAG5582226.1"/>
    </source>
</evidence>
<sequence length="97" mass="11472">MELHDPHLNGGIFTWFKGASHHSVTRLDRFLYSMEWEELFRSIIQQIMLRVIFDHNPIILQWFQRSNPGPRIGGMDLCGRMPRLQIQYETTDAKAET</sequence>
<protein>
    <submittedName>
        <fullName evidence="1">Uncharacterized protein</fullName>
    </submittedName>
</protein>
<reference evidence="1 2" key="1">
    <citation type="submission" date="2020-09" db="EMBL/GenBank/DDBJ databases">
        <title>De no assembly of potato wild relative species, Solanum commersonii.</title>
        <authorList>
            <person name="Cho K."/>
        </authorList>
    </citation>
    <scope>NUCLEOTIDE SEQUENCE [LARGE SCALE GENOMIC DNA]</scope>
    <source>
        <strain evidence="1">LZ3.2</strain>
        <tissue evidence="1">Leaf</tissue>
    </source>
</reference>
<dbReference type="PANTHER" id="PTHR33710:SF71">
    <property type="entry name" value="ENDONUCLEASE_EXONUCLEASE_PHOSPHATASE DOMAIN-CONTAINING PROTEIN"/>
    <property type="match status" value="1"/>
</dbReference>
<dbReference type="AlphaFoldDB" id="A0A9J5X2P7"/>
<comment type="caution">
    <text evidence="1">The sequence shown here is derived from an EMBL/GenBank/DDBJ whole genome shotgun (WGS) entry which is preliminary data.</text>
</comment>
<keyword evidence="2" id="KW-1185">Reference proteome</keyword>